<keyword evidence="11" id="KW-1185">Reference proteome</keyword>
<feature type="region of interest" description="Disordered" evidence="8">
    <location>
        <begin position="1"/>
        <end position="23"/>
    </location>
</feature>
<dbReference type="InterPro" id="IPR011053">
    <property type="entry name" value="Single_hybrid_motif"/>
</dbReference>
<dbReference type="InterPro" id="IPR053217">
    <property type="entry name" value="ACC_Biotin_Carrier"/>
</dbReference>
<dbReference type="eggNOG" id="COG0511">
    <property type="taxonomic scope" value="Bacteria"/>
</dbReference>
<evidence type="ECO:0000256" key="1">
    <source>
        <dbReference type="ARBA" id="ARBA00005194"/>
    </source>
</evidence>
<dbReference type="GO" id="GO:0009317">
    <property type="term" value="C:acetyl-CoA carboxylase complex"/>
    <property type="evidence" value="ECO:0007669"/>
    <property type="project" value="InterPro"/>
</dbReference>
<dbReference type="InterPro" id="IPR000089">
    <property type="entry name" value="Biotin_lipoyl"/>
</dbReference>
<keyword evidence="4 7" id="KW-0443">Lipid metabolism</keyword>
<dbReference type="GO" id="GO:0003989">
    <property type="term" value="F:acetyl-CoA carboxylase activity"/>
    <property type="evidence" value="ECO:0007669"/>
    <property type="project" value="InterPro"/>
</dbReference>
<dbReference type="SUPFAM" id="SSF51230">
    <property type="entry name" value="Single hybrid motif"/>
    <property type="match status" value="1"/>
</dbReference>
<dbReference type="InterPro" id="IPR001249">
    <property type="entry name" value="AcCoA_biotinCC"/>
</dbReference>
<proteinExistence type="predicted"/>
<dbReference type="Proteomes" id="UP000000377">
    <property type="component" value="Chromosome"/>
</dbReference>
<dbReference type="CDD" id="cd06850">
    <property type="entry name" value="biotinyl_domain"/>
    <property type="match status" value="1"/>
</dbReference>
<protein>
    <recommendedName>
        <fullName evidence="7">Biotin carboxyl carrier protein of acetyl-CoA carboxylase</fullName>
    </recommendedName>
</protein>
<dbReference type="PROSITE" id="PS50968">
    <property type="entry name" value="BIOTINYL_LIPOYL"/>
    <property type="match status" value="1"/>
</dbReference>
<feature type="compositionally biased region" description="Pro residues" evidence="8">
    <location>
        <begin position="77"/>
        <end position="91"/>
    </location>
</feature>
<reference evidence="10 11" key="1">
    <citation type="journal article" date="2010" name="J. Bacteriol.">
        <title>Genome sequence of the milbemycin-producing bacterium Streptomyces bingchenggensis.</title>
        <authorList>
            <person name="Wang X.J."/>
            <person name="Yan Y.J."/>
            <person name="Zhang B."/>
            <person name="An J."/>
            <person name="Wang J.J."/>
            <person name="Tian J."/>
            <person name="Jiang L."/>
            <person name="Chen Y.H."/>
            <person name="Huang S.X."/>
            <person name="Yin M."/>
            <person name="Zhang J."/>
            <person name="Gao A.L."/>
            <person name="Liu C.X."/>
            <person name="Zhu Z.X."/>
            <person name="Xiang W.S."/>
        </authorList>
    </citation>
    <scope>NUCLEOTIDE SEQUENCE [LARGE SCALE GENOMIC DNA]</scope>
    <source>
        <strain evidence="10 11">BCW-1</strain>
    </source>
</reference>
<dbReference type="InterPro" id="IPR001882">
    <property type="entry name" value="Biotin_BS"/>
</dbReference>
<feature type="compositionally biased region" description="Basic and acidic residues" evidence="8">
    <location>
        <begin position="1"/>
        <end position="15"/>
    </location>
</feature>
<keyword evidence="2 7" id="KW-0444">Lipid biosynthesis</keyword>
<comment type="pathway">
    <text evidence="1 7">Lipid metabolism; fatty acid biosynthesis.</text>
</comment>
<dbReference type="UniPathway" id="UPA00094"/>
<gene>
    <name evidence="10" type="ordered locus">SBI_02769</name>
</gene>
<dbReference type="Gene3D" id="2.40.50.100">
    <property type="match status" value="1"/>
</dbReference>
<keyword evidence="6 7" id="KW-0092">Biotin</keyword>
<dbReference type="GO" id="GO:0006633">
    <property type="term" value="P:fatty acid biosynthetic process"/>
    <property type="evidence" value="ECO:0007669"/>
    <property type="project" value="UniProtKB-UniPathway"/>
</dbReference>
<evidence type="ECO:0000259" key="9">
    <source>
        <dbReference type="PROSITE" id="PS50968"/>
    </source>
</evidence>
<dbReference type="KEGG" id="sbh:SBI_02769"/>
<sequence length="210" mass="22058">MTADSHITDHRENGHRPGAVVLPPHATLDSLCRSVTELAKAADKQPRRITLRHGQTSVEMEWPDPAESEPEHNHAPPSGPATAPPPAPASPQHPQHPQAQPHPHAQVAVADGMRPQAGAQQAGAGLRYICASTVGTFYHAPEPGAPPFIGVGDMVKPGQPVGVLEVMKMMSTIESDTAGRVVEILVPNAQPVEYQQPLIAVEPGPAAGPV</sequence>
<organism evidence="10 11">
    <name type="scientific">Streptomyces bingchenggensis (strain BCW-1)</name>
    <dbReference type="NCBI Taxonomy" id="749414"/>
    <lineage>
        <taxon>Bacteria</taxon>
        <taxon>Bacillati</taxon>
        <taxon>Actinomycetota</taxon>
        <taxon>Actinomycetes</taxon>
        <taxon>Kitasatosporales</taxon>
        <taxon>Streptomycetaceae</taxon>
        <taxon>Streptomyces</taxon>
    </lineage>
</organism>
<dbReference type="PROSITE" id="PS00188">
    <property type="entry name" value="BIOTIN"/>
    <property type="match status" value="1"/>
</dbReference>
<dbReference type="Pfam" id="PF00364">
    <property type="entry name" value="Biotin_lipoyl"/>
    <property type="match status" value="1"/>
</dbReference>
<dbReference type="PANTHER" id="PTHR47597">
    <property type="entry name" value="IS A MEMBER OF THE PF|00364 BIOTIN-REQUIRING ENZYMES FAMILY-RELATED"/>
    <property type="match status" value="1"/>
</dbReference>
<evidence type="ECO:0000256" key="4">
    <source>
        <dbReference type="ARBA" id="ARBA00023098"/>
    </source>
</evidence>
<dbReference type="HOGENOM" id="CLU_016733_3_1_11"/>
<name>D7C2K7_STRBB</name>
<evidence type="ECO:0000256" key="2">
    <source>
        <dbReference type="ARBA" id="ARBA00022516"/>
    </source>
</evidence>
<feature type="region of interest" description="Disordered" evidence="8">
    <location>
        <begin position="38"/>
        <end position="106"/>
    </location>
</feature>
<evidence type="ECO:0000256" key="5">
    <source>
        <dbReference type="ARBA" id="ARBA00023160"/>
    </source>
</evidence>
<evidence type="ECO:0000313" key="10">
    <source>
        <dbReference type="EMBL" id="ADI05890.1"/>
    </source>
</evidence>
<evidence type="ECO:0000256" key="8">
    <source>
        <dbReference type="SAM" id="MobiDB-lite"/>
    </source>
</evidence>
<dbReference type="EMBL" id="CP002047">
    <property type="protein sequence ID" value="ADI05890.1"/>
    <property type="molecule type" value="Genomic_DNA"/>
</dbReference>
<evidence type="ECO:0000313" key="11">
    <source>
        <dbReference type="Proteomes" id="UP000000377"/>
    </source>
</evidence>
<dbReference type="PANTHER" id="PTHR47597:SF1">
    <property type="entry name" value="IS A MEMBER OF THE PF|00364 BIOTIN-REQUIRING ENZYMES FAMILY-RELATED"/>
    <property type="match status" value="1"/>
</dbReference>
<evidence type="ECO:0000256" key="3">
    <source>
        <dbReference type="ARBA" id="ARBA00022832"/>
    </source>
</evidence>
<keyword evidence="5 7" id="KW-0275">Fatty acid biosynthesis</keyword>
<accession>D7C2K7</accession>
<dbReference type="RefSeq" id="WP_014175367.1">
    <property type="nucleotide sequence ID" value="NC_016582.1"/>
</dbReference>
<keyword evidence="3 7" id="KW-0276">Fatty acid metabolism</keyword>
<dbReference type="STRING" id="749414.SBI_02769"/>
<evidence type="ECO:0000256" key="6">
    <source>
        <dbReference type="ARBA" id="ARBA00023267"/>
    </source>
</evidence>
<dbReference type="PATRIC" id="fig|749414.3.peg.2864"/>
<comment type="function">
    <text evidence="7">This protein is a component of the acetyl coenzyme A carboxylase complex; first, biotin carboxylase catalyzes the carboxylation of the carrier protein and then the transcarboxylase transfers the carboxyl group to form malonyl-CoA.</text>
</comment>
<feature type="domain" description="Lipoyl-binding" evidence="9">
    <location>
        <begin position="126"/>
        <end position="202"/>
    </location>
</feature>
<evidence type="ECO:0000256" key="7">
    <source>
        <dbReference type="RuleBase" id="RU364072"/>
    </source>
</evidence>
<feature type="compositionally biased region" description="Low complexity" evidence="8">
    <location>
        <begin position="92"/>
        <end position="106"/>
    </location>
</feature>
<dbReference type="PRINTS" id="PR01071">
    <property type="entry name" value="ACOABIOTINCC"/>
</dbReference>
<dbReference type="AlphaFoldDB" id="D7C2K7"/>